<evidence type="ECO:0000259" key="4">
    <source>
        <dbReference type="PROSITE" id="PS50042"/>
    </source>
</evidence>
<dbReference type="InterPro" id="IPR000595">
    <property type="entry name" value="cNMP-bd_dom"/>
</dbReference>
<evidence type="ECO:0000313" key="5">
    <source>
        <dbReference type="EMBL" id="EIY30686.1"/>
    </source>
</evidence>
<organism evidence="5 6">
    <name type="scientific">Phocaeicola dorei CL02T12C06</name>
    <dbReference type="NCBI Taxonomy" id="997876"/>
    <lineage>
        <taxon>Bacteria</taxon>
        <taxon>Pseudomonadati</taxon>
        <taxon>Bacteroidota</taxon>
        <taxon>Bacteroidia</taxon>
        <taxon>Bacteroidales</taxon>
        <taxon>Bacteroidaceae</taxon>
        <taxon>Phocaeicola</taxon>
    </lineage>
</organism>
<dbReference type="CDD" id="cd00038">
    <property type="entry name" value="CAP_ED"/>
    <property type="match status" value="1"/>
</dbReference>
<dbReference type="Proteomes" id="UP000005974">
    <property type="component" value="Unassembled WGS sequence"/>
</dbReference>
<feature type="domain" description="Cyclic nucleotide-binding" evidence="4">
    <location>
        <begin position="8"/>
        <end position="111"/>
    </location>
</feature>
<dbReference type="InterPro" id="IPR012318">
    <property type="entry name" value="HTH_CRP"/>
</dbReference>
<dbReference type="GO" id="GO:0003677">
    <property type="term" value="F:DNA binding"/>
    <property type="evidence" value="ECO:0007669"/>
    <property type="project" value="UniProtKB-KW"/>
</dbReference>
<reference evidence="5 6" key="1">
    <citation type="submission" date="2012-02" db="EMBL/GenBank/DDBJ databases">
        <title>The Genome Sequence of Bacteroides dorei CL02T12C06.</title>
        <authorList>
            <consortium name="The Broad Institute Genome Sequencing Platform"/>
            <person name="Earl A."/>
            <person name="Ward D."/>
            <person name="Feldgarden M."/>
            <person name="Gevers D."/>
            <person name="Zitomersky N.L."/>
            <person name="Coyne M.J."/>
            <person name="Comstock L.E."/>
            <person name="Young S.K."/>
            <person name="Zeng Q."/>
            <person name="Gargeya S."/>
            <person name="Fitzgerald M."/>
            <person name="Haas B."/>
            <person name="Abouelleil A."/>
            <person name="Alvarado L."/>
            <person name="Arachchi H.M."/>
            <person name="Berlin A."/>
            <person name="Chapman S.B."/>
            <person name="Gearin G."/>
            <person name="Goldberg J."/>
            <person name="Griggs A."/>
            <person name="Gujja S."/>
            <person name="Hansen M."/>
            <person name="Heiman D."/>
            <person name="Howarth C."/>
            <person name="Larimer J."/>
            <person name="Lui A."/>
            <person name="MacDonald P.J.P."/>
            <person name="McCowen C."/>
            <person name="Montmayeur A."/>
            <person name="Murphy C."/>
            <person name="Neiman D."/>
            <person name="Pearson M."/>
            <person name="Priest M."/>
            <person name="Roberts A."/>
            <person name="Saif S."/>
            <person name="Shea T."/>
            <person name="Sisk P."/>
            <person name="Stolte C."/>
            <person name="Sykes S."/>
            <person name="Wortman J."/>
            <person name="Nusbaum C."/>
            <person name="Birren B."/>
        </authorList>
    </citation>
    <scope>NUCLEOTIDE SEQUENCE [LARGE SCALE GENOMIC DNA]</scope>
    <source>
        <strain evidence="5 6">CL02T12C06</strain>
    </source>
</reference>
<evidence type="ECO:0000313" key="6">
    <source>
        <dbReference type="Proteomes" id="UP000005974"/>
    </source>
</evidence>
<evidence type="ECO:0000256" key="2">
    <source>
        <dbReference type="ARBA" id="ARBA00023125"/>
    </source>
</evidence>
<dbReference type="Gene3D" id="2.60.120.10">
    <property type="entry name" value="Jelly Rolls"/>
    <property type="match status" value="1"/>
</dbReference>
<evidence type="ECO:0000256" key="1">
    <source>
        <dbReference type="ARBA" id="ARBA00023015"/>
    </source>
</evidence>
<protein>
    <recommendedName>
        <fullName evidence="4">Cyclic nucleotide-binding domain-containing protein</fullName>
    </recommendedName>
</protein>
<gene>
    <name evidence="5" type="ORF">HMPREF1064_03453</name>
</gene>
<dbReference type="PROSITE" id="PS50042">
    <property type="entry name" value="CNMP_BINDING_3"/>
    <property type="match status" value="1"/>
</dbReference>
<keyword evidence="1" id="KW-0805">Transcription regulation</keyword>
<name>I9QM73_9BACT</name>
<keyword evidence="2" id="KW-0238">DNA-binding</keyword>
<dbReference type="Pfam" id="PF00027">
    <property type="entry name" value="cNMP_binding"/>
    <property type="match status" value="1"/>
</dbReference>
<sequence>MITTNNELLQLLDRLYREDAAENITLQNCAPGEYLCEQGRNVRNVVVIRRGIAKSFHIEENTKKYILFIHGIGQIFGDWEALGHIQLFQNSVVTMTHTEFYKMPVRTFLHLCDTNPKFCRVMLTETSHRMALSLIRASKQSLYPIKHALTRVIEEMRAQNLTLSKQDMADYLGVELRTINRLLKEIATF</sequence>
<dbReference type="PATRIC" id="fig|997876.3.peg.3589"/>
<dbReference type="GO" id="GO:0006355">
    <property type="term" value="P:regulation of DNA-templated transcription"/>
    <property type="evidence" value="ECO:0007669"/>
    <property type="project" value="InterPro"/>
</dbReference>
<accession>I9QM73</accession>
<dbReference type="AlphaFoldDB" id="I9QM73"/>
<evidence type="ECO:0000256" key="3">
    <source>
        <dbReference type="ARBA" id="ARBA00023163"/>
    </source>
</evidence>
<dbReference type="OrthoDB" id="5457083at2"/>
<dbReference type="InterPro" id="IPR018490">
    <property type="entry name" value="cNMP-bd_dom_sf"/>
</dbReference>
<keyword evidence="6" id="KW-1185">Reference proteome</keyword>
<dbReference type="EMBL" id="AGXJ01000064">
    <property type="protein sequence ID" value="EIY30686.1"/>
    <property type="molecule type" value="Genomic_DNA"/>
</dbReference>
<comment type="caution">
    <text evidence="5">The sequence shown here is derived from an EMBL/GenBank/DDBJ whole genome shotgun (WGS) entry which is preliminary data.</text>
</comment>
<dbReference type="SMART" id="SM00100">
    <property type="entry name" value="cNMP"/>
    <property type="match status" value="1"/>
</dbReference>
<keyword evidence="3" id="KW-0804">Transcription</keyword>
<dbReference type="InterPro" id="IPR014710">
    <property type="entry name" value="RmlC-like_jellyroll"/>
</dbReference>
<dbReference type="SUPFAM" id="SSF51206">
    <property type="entry name" value="cAMP-binding domain-like"/>
    <property type="match status" value="1"/>
</dbReference>
<dbReference type="RefSeq" id="WP_007849295.1">
    <property type="nucleotide sequence ID" value="NZ_JH724135.1"/>
</dbReference>
<dbReference type="Pfam" id="PF00325">
    <property type="entry name" value="Crp"/>
    <property type="match status" value="1"/>
</dbReference>
<dbReference type="HOGENOM" id="CLU_075053_14_0_10"/>
<proteinExistence type="predicted"/>